<proteinExistence type="inferred from homology"/>
<gene>
    <name evidence="5" type="ORF">SERN_0717</name>
</gene>
<dbReference type="InterPro" id="IPR051601">
    <property type="entry name" value="Serine_prot/Carboxylest_S33"/>
</dbReference>
<dbReference type="AlphaFoldDB" id="A0A4Z1E352"/>
<dbReference type="Proteomes" id="UP000297318">
    <property type="component" value="Unassembled WGS sequence"/>
</dbReference>
<evidence type="ECO:0000256" key="3">
    <source>
        <dbReference type="SAM" id="SignalP"/>
    </source>
</evidence>
<evidence type="ECO:0000259" key="4">
    <source>
        <dbReference type="Pfam" id="PF08386"/>
    </source>
</evidence>
<dbReference type="PROSITE" id="PS51257">
    <property type="entry name" value="PROKAR_LIPOPROTEIN"/>
    <property type="match status" value="1"/>
</dbReference>
<feature type="domain" description="Peptidase S33 tripeptidyl aminopeptidase-like C-terminal" evidence="4">
    <location>
        <begin position="420"/>
        <end position="515"/>
    </location>
</feature>
<comment type="similarity">
    <text evidence="1">Belongs to the peptidase S33 family.</text>
</comment>
<comment type="caution">
    <text evidence="5">The sequence shown here is derived from an EMBL/GenBank/DDBJ whole genome shotgun (WGS) entry which is preliminary data.</text>
</comment>
<keyword evidence="6" id="KW-1185">Reference proteome</keyword>
<evidence type="ECO:0000256" key="2">
    <source>
        <dbReference type="ARBA" id="ARBA00022801"/>
    </source>
</evidence>
<evidence type="ECO:0000313" key="6">
    <source>
        <dbReference type="Proteomes" id="UP000297318"/>
    </source>
</evidence>
<evidence type="ECO:0000313" key="5">
    <source>
        <dbReference type="EMBL" id="TGO06525.1"/>
    </source>
</evidence>
<dbReference type="Pfam" id="PF08386">
    <property type="entry name" value="Abhydrolase_4"/>
    <property type="match status" value="1"/>
</dbReference>
<organism evidence="5 6">
    <name type="scientific">Serinibacter arcticus</name>
    <dbReference type="NCBI Taxonomy" id="1655435"/>
    <lineage>
        <taxon>Bacteria</taxon>
        <taxon>Bacillati</taxon>
        <taxon>Actinomycetota</taxon>
        <taxon>Actinomycetes</taxon>
        <taxon>Micrococcales</taxon>
        <taxon>Beutenbergiaceae</taxon>
        <taxon>Serinibacter</taxon>
    </lineage>
</organism>
<accession>A0A4Z1E352</accession>
<dbReference type="InterPro" id="IPR029058">
    <property type="entry name" value="AB_hydrolase_fold"/>
</dbReference>
<dbReference type="SUPFAM" id="SSF53474">
    <property type="entry name" value="alpha/beta-Hydrolases"/>
    <property type="match status" value="1"/>
</dbReference>
<protein>
    <submittedName>
        <fullName evidence="5">Putative exported protease</fullName>
    </submittedName>
</protein>
<reference evidence="5 6" key="1">
    <citation type="submission" date="2018-11" db="EMBL/GenBank/DDBJ databases">
        <title>Complete genome sequencing of the Actinobacteria Serinibacter sp. K3-2.</title>
        <authorList>
            <person name="Rakitin A.L."/>
            <person name="Beletsky A.V."/>
            <person name="Mardanov A.V."/>
            <person name="Ravin N.V."/>
            <person name="Gromova A.S."/>
            <person name="Filippova S.N."/>
            <person name="Gal'Chenko V.F."/>
        </authorList>
    </citation>
    <scope>NUCLEOTIDE SEQUENCE [LARGE SCALE GENOMIC DNA]</scope>
    <source>
        <strain evidence="5 6">K3-2</strain>
    </source>
</reference>
<feature type="chain" id="PRO_5021375137" evidence="3">
    <location>
        <begin position="27"/>
        <end position="516"/>
    </location>
</feature>
<keyword evidence="3" id="KW-0732">Signal</keyword>
<dbReference type="GO" id="GO:0008233">
    <property type="term" value="F:peptidase activity"/>
    <property type="evidence" value="ECO:0007669"/>
    <property type="project" value="UniProtKB-KW"/>
</dbReference>
<dbReference type="GO" id="GO:0006508">
    <property type="term" value="P:proteolysis"/>
    <property type="evidence" value="ECO:0007669"/>
    <property type="project" value="UniProtKB-KW"/>
</dbReference>
<sequence>MRTERVLRARARVVVATVATAVLALASCTPPGGPYPREADAGGIEDAPAASGFATLADVEAQPVEWAPCGKYVDCATILVPLDYEDVPGETVRIAMKRLPATGDDEQRQGSVVVNPGGPGESGVDLVDAAGSIFSGDVLDAYDVVGFDPRGVGASTQVRCLEPGEDDPTARLYDLRDERDVERFRVDHTALGELCVERSGPLLDHVDTATTARDLDVVRALLGEERLTYLGYSYGTLLGAVYAETFPDRVGRLVLDSAVDPALGYADLQSEQLAGFEQVFATFVGQCQDVAACPLPADADAAQERVLELVDALDADPLPSDAQDGELDGGELWSAVTGAMYWAADWPALVTGLADVEAGTDGTVVDEIGDAGVMAGSDDVNHPFAFPAIDCTDYPMTSTYEQAVENVRALEDASALFGPGSVAELACVLWPAAADVERVPITASGAAPILVVSALRDPATPHAWSVSLADQLESGRLLTYDGEGHAVYGGVSPCVDRVVDTYLLTGELPAEGTICD</sequence>
<dbReference type="PANTHER" id="PTHR43248:SF30">
    <property type="entry name" value="AB HYDROLASE-1 DOMAIN-CONTAINING PROTEIN"/>
    <property type="match status" value="1"/>
</dbReference>
<dbReference type="Gene3D" id="3.40.50.1820">
    <property type="entry name" value="alpha/beta hydrolase"/>
    <property type="match status" value="1"/>
</dbReference>
<keyword evidence="5" id="KW-0645">Protease</keyword>
<dbReference type="InterPro" id="IPR013595">
    <property type="entry name" value="Pept_S33_TAP-like_C"/>
</dbReference>
<keyword evidence="2" id="KW-0378">Hydrolase</keyword>
<name>A0A4Z1E352_9MICO</name>
<dbReference type="PANTHER" id="PTHR43248">
    <property type="entry name" value="2-SUCCINYL-6-HYDROXY-2,4-CYCLOHEXADIENE-1-CARBOXYLATE SYNTHASE"/>
    <property type="match status" value="1"/>
</dbReference>
<feature type="signal peptide" evidence="3">
    <location>
        <begin position="1"/>
        <end position="26"/>
    </location>
</feature>
<dbReference type="EMBL" id="RHPJ01000001">
    <property type="protein sequence ID" value="TGO06525.1"/>
    <property type="molecule type" value="Genomic_DNA"/>
</dbReference>
<evidence type="ECO:0000256" key="1">
    <source>
        <dbReference type="ARBA" id="ARBA00010088"/>
    </source>
</evidence>